<dbReference type="Proteomes" id="UP001562357">
    <property type="component" value="Unassembled WGS sequence"/>
</dbReference>
<dbReference type="EMBL" id="BAAFGZ010000410">
    <property type="protein sequence ID" value="GAB0138403.1"/>
    <property type="molecule type" value="Genomic_DNA"/>
</dbReference>
<evidence type="ECO:0000256" key="1">
    <source>
        <dbReference type="SAM" id="MobiDB-lite"/>
    </source>
</evidence>
<feature type="compositionally biased region" description="Polar residues" evidence="1">
    <location>
        <begin position="286"/>
        <end position="297"/>
    </location>
</feature>
<feature type="compositionally biased region" description="Basic and acidic residues" evidence="1">
    <location>
        <begin position="1"/>
        <end position="12"/>
    </location>
</feature>
<feature type="compositionally biased region" description="Polar residues" evidence="1">
    <location>
        <begin position="13"/>
        <end position="25"/>
    </location>
</feature>
<organism evidence="2 3">
    <name type="scientific">Epichloe bromicola</name>
    <dbReference type="NCBI Taxonomy" id="79588"/>
    <lineage>
        <taxon>Eukaryota</taxon>
        <taxon>Fungi</taxon>
        <taxon>Dikarya</taxon>
        <taxon>Ascomycota</taxon>
        <taxon>Pezizomycotina</taxon>
        <taxon>Sordariomycetes</taxon>
        <taxon>Hypocreomycetidae</taxon>
        <taxon>Hypocreales</taxon>
        <taxon>Clavicipitaceae</taxon>
        <taxon>Epichloe</taxon>
    </lineage>
</organism>
<evidence type="ECO:0000313" key="2">
    <source>
        <dbReference type="EMBL" id="GAB0138403.1"/>
    </source>
</evidence>
<evidence type="ECO:0000313" key="3">
    <source>
        <dbReference type="Proteomes" id="UP001562357"/>
    </source>
</evidence>
<sequence length="429" mass="46600">MLAAHRDQENLVHSHQHAPTKQQAKTPGARYPKTPGNFGRNDENAPTALAGKAGLASGAMLGATGILAMGKATGPHQTMVTPMGNRARAPLGNKTTNVKTRNAQKGGVKSMVGEIEKTRPKQTSVRKLKKQPADLQPVKFSIQSDFAETPSDELPEPEYAPPRPTPLPYESDVLPPGGLTFNGIKKENILKGYYQHFHNPVDENGVSRMEKKFNNEMAALMHQVEERNARELAAFDWSPEDMVDNRKSIIPLTKADIATRKQASTISARRAASALAVHSDRHSRSASRPVSTTSQATRRPLSSIITGAAPAKPVVTKPNYSGNSTGEAASRTTLGYNRGRSASSIVHMRGASHSAKQQLPLRPAPSHDAEASLTITPARLRQAASGTTEQIRPQFLSIFDDADNEELPPVERPFLHSDDDEEFELKMTI</sequence>
<feature type="region of interest" description="Disordered" evidence="1">
    <location>
        <begin position="402"/>
        <end position="429"/>
    </location>
</feature>
<feature type="region of interest" description="Disordered" evidence="1">
    <location>
        <begin position="276"/>
        <end position="298"/>
    </location>
</feature>
<keyword evidence="3" id="KW-1185">Reference proteome</keyword>
<proteinExistence type="predicted"/>
<accession>A0ABQ0CY81</accession>
<protein>
    <submittedName>
        <fullName evidence="2">Uncharacterized protein</fullName>
    </submittedName>
</protein>
<feature type="region of interest" description="Disordered" evidence="1">
    <location>
        <begin position="1"/>
        <end position="46"/>
    </location>
</feature>
<gene>
    <name evidence="2" type="primary">g6638</name>
    <name evidence="2" type="ORF">EsDP_00006638</name>
</gene>
<comment type="caution">
    <text evidence="2">The sequence shown here is derived from an EMBL/GenBank/DDBJ whole genome shotgun (WGS) entry which is preliminary data.</text>
</comment>
<reference evidence="3" key="1">
    <citation type="submission" date="2024-06" db="EMBL/GenBank/DDBJ databases">
        <title>Draft Genome Sequences of Epichloe bromicola Strains Isolated from Elymus ciliaris.</title>
        <authorList>
            <consortium name="Epichloe bromicola genome sequencing consortium"/>
            <person name="Miura A."/>
            <person name="Imano S."/>
            <person name="Ashida A."/>
            <person name="Sato I."/>
            <person name="Chiba S."/>
            <person name="Tanaka A."/>
            <person name="Camagna M."/>
            <person name="Takemoto D."/>
        </authorList>
    </citation>
    <scope>NUCLEOTIDE SEQUENCE [LARGE SCALE GENOMIC DNA]</scope>
    <source>
        <strain evidence="3">DP</strain>
    </source>
</reference>
<name>A0ABQ0CY81_9HYPO</name>